<dbReference type="Gene3D" id="1.10.10.60">
    <property type="entry name" value="Homeodomain-like"/>
    <property type="match status" value="1"/>
</dbReference>
<feature type="region of interest" description="Disordered" evidence="11">
    <location>
        <begin position="1"/>
        <end position="48"/>
    </location>
</feature>
<dbReference type="GO" id="GO:0003677">
    <property type="term" value="F:DNA binding"/>
    <property type="evidence" value="ECO:0007669"/>
    <property type="project" value="TreeGrafter"/>
</dbReference>
<evidence type="ECO:0000256" key="5">
    <source>
        <dbReference type="ARBA" id="ARBA00022771"/>
    </source>
</evidence>
<dbReference type="PANTHER" id="PTHR45623">
    <property type="entry name" value="CHROMODOMAIN-HELICASE-DNA-BINDING PROTEIN 3-RELATED-RELATED"/>
    <property type="match status" value="1"/>
</dbReference>
<dbReference type="GO" id="GO:0042393">
    <property type="term" value="F:histone binding"/>
    <property type="evidence" value="ECO:0007669"/>
    <property type="project" value="TreeGrafter"/>
</dbReference>
<dbReference type="PROSITE" id="PS01359">
    <property type="entry name" value="ZF_PHD_1"/>
    <property type="match status" value="1"/>
</dbReference>
<organism evidence="16 17">
    <name type="scientific">Lithospermum erythrorhizon</name>
    <name type="common">Purple gromwell</name>
    <name type="synonym">Lithospermum officinale var. erythrorhizon</name>
    <dbReference type="NCBI Taxonomy" id="34254"/>
    <lineage>
        <taxon>Eukaryota</taxon>
        <taxon>Viridiplantae</taxon>
        <taxon>Streptophyta</taxon>
        <taxon>Embryophyta</taxon>
        <taxon>Tracheophyta</taxon>
        <taxon>Spermatophyta</taxon>
        <taxon>Magnoliopsida</taxon>
        <taxon>eudicotyledons</taxon>
        <taxon>Gunneridae</taxon>
        <taxon>Pentapetalae</taxon>
        <taxon>asterids</taxon>
        <taxon>lamiids</taxon>
        <taxon>Boraginales</taxon>
        <taxon>Boraginaceae</taxon>
        <taxon>Boraginoideae</taxon>
        <taxon>Lithospermeae</taxon>
        <taxon>Lithospermum</taxon>
    </lineage>
</organism>
<keyword evidence="3" id="KW-0677">Repeat</keyword>
<evidence type="ECO:0000256" key="8">
    <source>
        <dbReference type="ARBA" id="ARBA00022840"/>
    </source>
</evidence>
<feature type="domain" description="Chromo" evidence="12">
    <location>
        <begin position="662"/>
        <end position="714"/>
    </location>
</feature>
<feature type="region of interest" description="Disordered" evidence="11">
    <location>
        <begin position="308"/>
        <end position="365"/>
    </location>
</feature>
<dbReference type="CDD" id="cd15532">
    <property type="entry name" value="PHD2_CHD_II"/>
    <property type="match status" value="1"/>
</dbReference>
<feature type="compositionally biased region" description="Polar residues" evidence="11">
    <location>
        <begin position="527"/>
        <end position="543"/>
    </location>
</feature>
<dbReference type="InterPro" id="IPR016197">
    <property type="entry name" value="Chromo-like_dom_sf"/>
</dbReference>
<feature type="region of interest" description="Disordered" evidence="11">
    <location>
        <begin position="520"/>
        <end position="548"/>
    </location>
</feature>
<dbReference type="InterPro" id="IPR014001">
    <property type="entry name" value="Helicase_ATP-bd"/>
</dbReference>
<feature type="compositionally biased region" description="Polar residues" evidence="11">
    <location>
        <begin position="1"/>
        <end position="16"/>
    </location>
</feature>
<name>A0AAV3PL38_LITER</name>
<feature type="compositionally biased region" description="Basic and acidic residues" evidence="11">
    <location>
        <begin position="1418"/>
        <end position="1428"/>
    </location>
</feature>
<dbReference type="Pfam" id="PF00176">
    <property type="entry name" value="SNF2-rel_dom"/>
    <property type="match status" value="1"/>
</dbReference>
<evidence type="ECO:0000313" key="17">
    <source>
        <dbReference type="Proteomes" id="UP001454036"/>
    </source>
</evidence>
<dbReference type="InterPro" id="IPR038718">
    <property type="entry name" value="SNF2-like_sf"/>
</dbReference>
<dbReference type="GO" id="GO:0140658">
    <property type="term" value="F:ATP-dependent chromatin remodeler activity"/>
    <property type="evidence" value="ECO:0007669"/>
    <property type="project" value="TreeGrafter"/>
</dbReference>
<feature type="region of interest" description="Disordered" evidence="11">
    <location>
        <begin position="1457"/>
        <end position="1489"/>
    </location>
</feature>
<dbReference type="CDD" id="cd18660">
    <property type="entry name" value="CD1_tandem"/>
    <property type="match status" value="1"/>
</dbReference>
<keyword evidence="17" id="KW-1185">Reference proteome</keyword>
<dbReference type="InterPro" id="IPR023780">
    <property type="entry name" value="Chromo_domain"/>
</dbReference>
<comment type="subcellular location">
    <subcellularLocation>
        <location evidence="1">Nucleus</location>
    </subcellularLocation>
</comment>
<dbReference type="EMBL" id="BAABME010001781">
    <property type="protein sequence ID" value="GAA0151416.1"/>
    <property type="molecule type" value="Genomic_DNA"/>
</dbReference>
<dbReference type="InterPro" id="IPR013083">
    <property type="entry name" value="Znf_RING/FYVE/PHD"/>
</dbReference>
<dbReference type="InterPro" id="IPR000330">
    <property type="entry name" value="SNF2_N"/>
</dbReference>
<feature type="compositionally biased region" description="Polar residues" evidence="11">
    <location>
        <begin position="1569"/>
        <end position="1581"/>
    </location>
</feature>
<feature type="domain" description="Helicase ATP-binding" evidence="14">
    <location>
        <begin position="765"/>
        <end position="942"/>
    </location>
</feature>
<reference evidence="16 17" key="1">
    <citation type="submission" date="2024-01" db="EMBL/GenBank/DDBJ databases">
        <title>The complete chloroplast genome sequence of Lithospermum erythrorhizon: insights into the phylogenetic relationship among Boraginaceae species and the maternal lineages of purple gromwells.</title>
        <authorList>
            <person name="Okada T."/>
            <person name="Watanabe K."/>
        </authorList>
    </citation>
    <scope>NUCLEOTIDE SEQUENCE [LARGE SCALE GENOMIC DNA]</scope>
</reference>
<dbReference type="PROSITE" id="PS51192">
    <property type="entry name" value="HELICASE_ATP_BIND_1"/>
    <property type="match status" value="1"/>
</dbReference>
<dbReference type="PROSITE" id="PS50013">
    <property type="entry name" value="CHROMO_2"/>
    <property type="match status" value="2"/>
</dbReference>
<feature type="region of interest" description="Disordered" evidence="11">
    <location>
        <begin position="2212"/>
        <end position="2264"/>
    </location>
</feature>
<dbReference type="SMART" id="SM00487">
    <property type="entry name" value="DEXDc"/>
    <property type="match status" value="1"/>
</dbReference>
<feature type="compositionally biased region" description="Polar residues" evidence="11">
    <location>
        <begin position="2225"/>
        <end position="2240"/>
    </location>
</feature>
<evidence type="ECO:0000256" key="4">
    <source>
        <dbReference type="ARBA" id="ARBA00022741"/>
    </source>
</evidence>
<evidence type="ECO:0000256" key="3">
    <source>
        <dbReference type="ARBA" id="ARBA00022737"/>
    </source>
</evidence>
<sequence length="2264" mass="252170">MNESNGTTSSLFNQNWALKRKRRKTPHGLEVYSGRDTTPKNKSVEPGSVTLSKQNLNNEHTLGQRTIKKKGDDGYFYECVVCDIGGNLLCCDSCPRTYHIQCLDPPLKRIPVGQWLCPNCCKSDSPEPINHLESTIKRARTRITIQKPTLMDELSGFNKVPTIFGGSIPSKRRSPSREKLSLVYSRQDSNKKLDLPANDMSFMSKPSRLSQGGSGMGSTSHDTMTKETLLDSITGKKPMSSSEEVLSISAESKMKEKASDASTPKVNKRKPMSPDFLIISYDSKVNDNAAEAKPDLCCETGSDVGILSPETNAPTPEVKKSKHKTDASVKKKRSPKNGNIAARTDNIESAEKATTLGTHKLQRKGRGISRKVSTFISRDDSAEVTDVQLNDEMVPHEETHSSHELDVAERIYFEPSIPATELQEVDRVLGCRVQGEKVTTKRKALEIDANNVLEELLVLEDQTKVSKEDPGGVPFDELPEVNVIHDEQCSASDIVMEKLMEDNPRKDKLLVYRRSLTRESKCGSGMDSLNTGNDRPAPSASNAKSEDDSINVFEDTAGMITGDHPMTLEQQYNSNATKELEMPVLNYAPPDKNIKDLPSVESAFADKVPVLYEFLVKWVGKSHLHNSWIPESELKLLAKRKLDYYKHKFGIQTITYCEEQWKLPQRVISTRSSKDGITEVLVKWTGLPYDECTWERIDEPVIENSSHLVDLFNRFECQALTNHITKVDTIMSKDKKEIVSLTEQPKELKGGVLYPHQLEALNWLRKCWQKSKNVILADEMGLGKTISASAFISSLYSEFNVRLPSLVLVPLSTMPNWTTELAMWSPDINVVEYHGSAKARAIIRQYEWHTSDANGLKKKTASFKFNVLLTTYEMVLTDCSFLRSIPWELLVVDEGHRLKNKDSKLFSLLNTFSFQQRVLLTGTPLQNNIGELHNLLNFLQPALFPSLSSFEEKFNDLTTSEKVEELKKLVAPHMLRRLKKDAQLHIPPKTERMVPVELSSIQAECYRAMLTKNYDLLRNIGKGAGPKSLMNIVMELRKVCNHPYLIPGTEPDSGSLQFLHEMRIKASAKLTVLHSMLKVLYKGGHRVLIFSQMTKLLDILEDYLTVEFGPKTFERVDGSVSVAARQAAISRFNQDTSRFVFLLSTRACGLGINLATADTVILYDSDFNPHVDLQAMNRAHRIGQLNTLLVFRFFVRASVEERILQLAKKKLMLEQIFEDKSELPKKLNDILRWGTDQLFSDSPSMTNKDAPENHCSEDVIAAEVEQKYKRRTGCLGDVYADKCIESSSKIVWDENTILKLLDRTIVSSGSADDADSEIDTMLGSVKSAELYDDQAEQPGVASVPASASDMSAENFETNEENSCAVEENEWDRLLRLRWETYQSEAKADLGRGKRQRKTITYKEEYAAHFTGTPTEAGPDSKPEPEREQHRVYTPAGMALKSKYDKLRARQKERLAKRNLSETCLPLGHQSTDETHAQPSSQVHGSLSEEKVSAIGVDKSKGAQSSEGQKHKADASIKYGTKLKLKSTSHVEHCYVSDINHHLHPDYGKCIPNSLPTVLGLYAPNADPAESTQRNSSRTYNRQIREDPGPNLPLPAVPASSGIFSQGGLFDVSGTDKSLGPSVNDASQRQFKSSILCGRLPFKVPHQQILDNESINKFSRPEFPENTKLPKLPLGETLLTRDKYHTENMPPLNLESFPSLSLGSRVQDYNHPPSLPFMPNLSYAGHDGATSNHQEQERLSTLGLLGQMGIPFTSFPEKHKGVLDSIVMRNGSGSNSLFRKNPNIDIWSEDELDNLWIGVRRHGRGNWDAMLRDRRLTFLKFRTSQDLSVRWEEEQLKILDGGPHSTASNPPNPRQPLFSGISDGLMARALHGNKFKGLQKFQTHLTDMKLGIGNLGSSSRHSDPPSQLAYLNNPVPHIPSCNADQFLSFPGDIGAGPSDRSLPSSMLMEFPLFSTSLGMGTSSSLDLRNSSSLVLNASRVGKLPSLPDRSLNLLRDGNNNAGQSEFSRTAFVSSYMAQNSSRLKGHHEPSGGSSYQKLLPHWLREAVSASPRLPEANFPPAVSAVAQSVRVIYGNENSKIPPFVVPGPPPSPPKDPRKRLRRKKKLRACGLISQDFTGTSSDLRSNLSGEKIISSPVSEKLPFHPIRNSEDKNTQILSCVNSSLLDKPLTNDIDPSHQMFQLAASGYAKSVDKESQELPVLIAEQEEVGCPSVGFPAQLKEENTQNDESLGAGQTQSSPVRSVQPHIDEDNSSLSILSDHPGSEK</sequence>
<dbReference type="Gene3D" id="3.40.50.10810">
    <property type="entry name" value="Tandem AAA-ATPase domain"/>
    <property type="match status" value="1"/>
</dbReference>
<feature type="compositionally biased region" description="Pro residues" evidence="11">
    <location>
        <begin position="2082"/>
        <end position="2092"/>
    </location>
</feature>
<keyword evidence="8" id="KW-0067">ATP-binding</keyword>
<evidence type="ECO:0000259" key="14">
    <source>
        <dbReference type="PROSITE" id="PS51192"/>
    </source>
</evidence>
<dbReference type="PROSITE" id="PS51194">
    <property type="entry name" value="HELICASE_CTER"/>
    <property type="match status" value="1"/>
</dbReference>
<dbReference type="GO" id="GO:0000785">
    <property type="term" value="C:chromatin"/>
    <property type="evidence" value="ECO:0007669"/>
    <property type="project" value="TreeGrafter"/>
</dbReference>
<evidence type="ECO:0000259" key="13">
    <source>
        <dbReference type="PROSITE" id="PS50016"/>
    </source>
</evidence>
<dbReference type="Pfam" id="PF00385">
    <property type="entry name" value="Chromo"/>
    <property type="match status" value="1"/>
</dbReference>
<feature type="domain" description="Helicase C-terminal" evidence="15">
    <location>
        <begin position="1075"/>
        <end position="1231"/>
    </location>
</feature>
<evidence type="ECO:0000256" key="11">
    <source>
        <dbReference type="SAM" id="MobiDB-lite"/>
    </source>
</evidence>
<dbReference type="InterPro" id="IPR009463">
    <property type="entry name" value="DUF1087"/>
</dbReference>
<dbReference type="SUPFAM" id="SSF52540">
    <property type="entry name" value="P-loop containing nucleoside triphosphate hydrolases"/>
    <property type="match status" value="2"/>
</dbReference>
<dbReference type="InterPro" id="IPR027417">
    <property type="entry name" value="P-loop_NTPase"/>
</dbReference>
<comment type="caution">
    <text evidence="16">The sequence shown here is derived from an EMBL/GenBank/DDBJ whole genome shotgun (WGS) entry which is preliminary data.</text>
</comment>
<feature type="region of interest" description="Disordered" evidence="11">
    <location>
        <begin position="166"/>
        <end position="223"/>
    </location>
</feature>
<dbReference type="InterPro" id="IPR049730">
    <property type="entry name" value="SNF2/RAD54-like_C"/>
</dbReference>
<dbReference type="SUPFAM" id="SSF46689">
    <property type="entry name" value="Homeodomain-like"/>
    <property type="match status" value="1"/>
</dbReference>
<keyword evidence="6" id="KW-0378">Hydrolase</keyword>
<dbReference type="InterPro" id="IPR011011">
    <property type="entry name" value="Znf_FYVE_PHD"/>
</dbReference>
<dbReference type="GO" id="GO:0003682">
    <property type="term" value="F:chromatin binding"/>
    <property type="evidence" value="ECO:0007669"/>
    <property type="project" value="TreeGrafter"/>
</dbReference>
<evidence type="ECO:0000256" key="7">
    <source>
        <dbReference type="ARBA" id="ARBA00022833"/>
    </source>
</evidence>
<dbReference type="GO" id="GO:0016887">
    <property type="term" value="F:ATP hydrolysis activity"/>
    <property type="evidence" value="ECO:0007669"/>
    <property type="project" value="TreeGrafter"/>
</dbReference>
<keyword evidence="5 10" id="KW-0863">Zinc-finger</keyword>
<dbReference type="InterPro" id="IPR001965">
    <property type="entry name" value="Znf_PHD"/>
</dbReference>
<dbReference type="InterPro" id="IPR009057">
    <property type="entry name" value="Homeodomain-like_sf"/>
</dbReference>
<dbReference type="PROSITE" id="PS50016">
    <property type="entry name" value="ZF_PHD_2"/>
    <property type="match status" value="1"/>
</dbReference>
<evidence type="ECO:0000256" key="1">
    <source>
        <dbReference type="ARBA" id="ARBA00004123"/>
    </source>
</evidence>
<dbReference type="InterPro" id="IPR001650">
    <property type="entry name" value="Helicase_C-like"/>
</dbReference>
<dbReference type="CDD" id="cd11660">
    <property type="entry name" value="SANT_TRF"/>
    <property type="match status" value="1"/>
</dbReference>
<evidence type="ECO:0000256" key="2">
    <source>
        <dbReference type="ARBA" id="ARBA00022723"/>
    </source>
</evidence>
<dbReference type="Proteomes" id="UP001454036">
    <property type="component" value="Unassembled WGS sequence"/>
</dbReference>
<dbReference type="SUPFAM" id="SSF54160">
    <property type="entry name" value="Chromo domain-like"/>
    <property type="match status" value="2"/>
</dbReference>
<keyword evidence="2" id="KW-0479">Metal-binding</keyword>
<evidence type="ECO:0000313" key="16">
    <source>
        <dbReference type="EMBL" id="GAA0151416.1"/>
    </source>
</evidence>
<dbReference type="Pfam" id="PF00628">
    <property type="entry name" value="PHD"/>
    <property type="match status" value="1"/>
</dbReference>
<dbReference type="Gene3D" id="3.40.50.300">
    <property type="entry name" value="P-loop containing nucleotide triphosphate hydrolases"/>
    <property type="match status" value="1"/>
</dbReference>
<evidence type="ECO:0000256" key="10">
    <source>
        <dbReference type="PROSITE-ProRule" id="PRU00146"/>
    </source>
</evidence>
<dbReference type="SMART" id="SM00298">
    <property type="entry name" value="CHROMO"/>
    <property type="match status" value="2"/>
</dbReference>
<feature type="region of interest" description="Disordered" evidence="11">
    <location>
        <begin position="2081"/>
        <end position="2100"/>
    </location>
</feature>
<keyword evidence="9" id="KW-0539">Nucleus</keyword>
<feature type="domain" description="PHD-type" evidence="13">
    <location>
        <begin position="76"/>
        <end position="123"/>
    </location>
</feature>
<dbReference type="PANTHER" id="PTHR45623:SF28">
    <property type="entry name" value="PROTEIN CHROMATIN REMODELING 4"/>
    <property type="match status" value="1"/>
</dbReference>
<dbReference type="InterPro" id="IPR019787">
    <property type="entry name" value="Znf_PHD-finger"/>
</dbReference>
<dbReference type="Gene3D" id="3.30.40.10">
    <property type="entry name" value="Zinc/RING finger domain, C3HC4 (zinc finger)"/>
    <property type="match status" value="1"/>
</dbReference>
<feature type="domain" description="Chromo" evidence="12">
    <location>
        <begin position="598"/>
        <end position="648"/>
    </location>
</feature>
<dbReference type="SMART" id="SM00490">
    <property type="entry name" value="HELICc"/>
    <property type="match status" value="1"/>
</dbReference>
<dbReference type="GO" id="GO:0005634">
    <property type="term" value="C:nucleus"/>
    <property type="evidence" value="ECO:0007669"/>
    <property type="project" value="UniProtKB-SubCell"/>
</dbReference>
<dbReference type="SMART" id="SM01147">
    <property type="entry name" value="DUF1087"/>
    <property type="match status" value="1"/>
</dbReference>
<dbReference type="CDD" id="cd18659">
    <property type="entry name" value="CD2_tandem"/>
    <property type="match status" value="1"/>
</dbReference>
<dbReference type="CDD" id="cd18793">
    <property type="entry name" value="SF2_C_SNF"/>
    <property type="match status" value="1"/>
</dbReference>
<protein>
    <submittedName>
        <fullName evidence="16">Chromatin/chromatin-binding, or -regulatory protein</fullName>
    </submittedName>
</protein>
<dbReference type="SMART" id="SM00249">
    <property type="entry name" value="PHD"/>
    <property type="match status" value="1"/>
</dbReference>
<feature type="region of interest" description="Disordered" evidence="11">
    <location>
        <begin position="1564"/>
        <end position="1589"/>
    </location>
</feature>
<evidence type="ECO:0000256" key="6">
    <source>
        <dbReference type="ARBA" id="ARBA00022801"/>
    </source>
</evidence>
<evidence type="ECO:0000259" key="15">
    <source>
        <dbReference type="PROSITE" id="PS51194"/>
    </source>
</evidence>
<dbReference type="Gene3D" id="2.40.50.40">
    <property type="match status" value="2"/>
</dbReference>
<dbReference type="InterPro" id="IPR000953">
    <property type="entry name" value="Chromo/chromo_shadow_dom"/>
</dbReference>
<evidence type="ECO:0000256" key="9">
    <source>
        <dbReference type="ARBA" id="ARBA00023242"/>
    </source>
</evidence>
<dbReference type="GO" id="GO:0008270">
    <property type="term" value="F:zinc ion binding"/>
    <property type="evidence" value="ECO:0007669"/>
    <property type="project" value="UniProtKB-KW"/>
</dbReference>
<accession>A0AAV3PL38</accession>
<evidence type="ECO:0000259" key="12">
    <source>
        <dbReference type="PROSITE" id="PS50013"/>
    </source>
</evidence>
<dbReference type="Pfam" id="PF06465">
    <property type="entry name" value="DUF1087"/>
    <property type="match status" value="1"/>
</dbReference>
<feature type="compositionally biased region" description="Polar residues" evidence="11">
    <location>
        <begin position="207"/>
        <end position="222"/>
    </location>
</feature>
<feature type="region of interest" description="Disordered" evidence="11">
    <location>
        <begin position="1408"/>
        <end position="1428"/>
    </location>
</feature>
<dbReference type="SUPFAM" id="SSF57903">
    <property type="entry name" value="FYVE/PHD zinc finger"/>
    <property type="match status" value="1"/>
</dbReference>
<dbReference type="Pfam" id="PF00271">
    <property type="entry name" value="Helicase_C"/>
    <property type="match status" value="1"/>
</dbReference>
<keyword evidence="7" id="KW-0862">Zinc</keyword>
<proteinExistence type="predicted"/>
<dbReference type="GO" id="GO:0005524">
    <property type="term" value="F:ATP binding"/>
    <property type="evidence" value="ECO:0007669"/>
    <property type="project" value="UniProtKB-KW"/>
</dbReference>
<dbReference type="InterPro" id="IPR019786">
    <property type="entry name" value="Zinc_finger_PHD-type_CS"/>
</dbReference>
<keyword evidence="4" id="KW-0547">Nucleotide-binding</keyword>
<gene>
    <name evidence="16" type="ORF">LIER_10142</name>
</gene>